<dbReference type="STRING" id="1849968.A8C32_02580"/>
<dbReference type="EMBL" id="MDJD01000034">
    <property type="protein sequence ID" value="OEK08355.1"/>
    <property type="molecule type" value="Genomic_DNA"/>
</dbReference>
<dbReference type="InterPro" id="IPR003343">
    <property type="entry name" value="Big_2"/>
</dbReference>
<dbReference type="Pfam" id="PF18962">
    <property type="entry name" value="Por_Secre_tail"/>
    <property type="match status" value="1"/>
</dbReference>
<dbReference type="OrthoDB" id="1182309at2"/>
<dbReference type="InterPro" id="IPR048958">
    <property type="entry name" value="Polysacc_lyase_14"/>
</dbReference>
<protein>
    <recommendedName>
        <fullName evidence="4">BIG2 domain-containing protein</fullName>
    </recommendedName>
</protein>
<reference evidence="5 6" key="1">
    <citation type="submission" date="2016-05" db="EMBL/GenBank/DDBJ databases">
        <title>Draft Genome Sequence of Algibacter sp. Strain SK-16 Isolated from the Surface Water of Aburatsubo Inlet.</title>
        <authorList>
            <person name="Wong S.-K."/>
            <person name="Yoshizawa S."/>
            <person name="Nakajima Y."/>
            <person name="Ogura Y."/>
            <person name="Tetsuya H."/>
            <person name="Hamasaki K."/>
        </authorList>
    </citation>
    <scope>NUCLEOTIDE SEQUENCE [LARGE SCALE GENOMIC DNA]</scope>
    <source>
        <strain evidence="5 6">SK-16</strain>
    </source>
</reference>
<dbReference type="InterPro" id="IPR055372">
    <property type="entry name" value="CBM96"/>
</dbReference>
<dbReference type="Proteomes" id="UP000095713">
    <property type="component" value="Unassembled WGS sequence"/>
</dbReference>
<dbReference type="RefSeq" id="WP_069829863.1">
    <property type="nucleotide sequence ID" value="NZ_MDJD01000034.1"/>
</dbReference>
<dbReference type="Gene3D" id="2.60.40.1080">
    <property type="match status" value="1"/>
</dbReference>
<proteinExistence type="predicted"/>
<dbReference type="NCBIfam" id="TIGR04183">
    <property type="entry name" value="Por_Secre_tail"/>
    <property type="match status" value="1"/>
</dbReference>
<dbReference type="InterPro" id="IPR026444">
    <property type="entry name" value="Secre_tail"/>
</dbReference>
<evidence type="ECO:0000256" key="2">
    <source>
        <dbReference type="ARBA" id="ARBA00022525"/>
    </source>
</evidence>
<comment type="caution">
    <text evidence="5">The sequence shown here is derived from an EMBL/GenBank/DDBJ whole genome shotgun (WGS) entry which is preliminary data.</text>
</comment>
<comment type="subcellular location">
    <subcellularLocation>
        <location evidence="1">Secreted</location>
    </subcellularLocation>
</comment>
<dbReference type="GO" id="GO:0005576">
    <property type="term" value="C:extracellular region"/>
    <property type="evidence" value="ECO:0007669"/>
    <property type="project" value="UniProtKB-SubCell"/>
</dbReference>
<evidence type="ECO:0000256" key="1">
    <source>
        <dbReference type="ARBA" id="ARBA00004613"/>
    </source>
</evidence>
<name>A0A1E5TAD5_9FLAO</name>
<dbReference type="SMART" id="SM00635">
    <property type="entry name" value="BID_2"/>
    <property type="match status" value="1"/>
</dbReference>
<dbReference type="InterPro" id="IPR008964">
    <property type="entry name" value="Invasin/intimin_cell_adhesion"/>
</dbReference>
<evidence type="ECO:0000313" key="5">
    <source>
        <dbReference type="EMBL" id="OEK08355.1"/>
    </source>
</evidence>
<evidence type="ECO:0000259" key="4">
    <source>
        <dbReference type="SMART" id="SM00635"/>
    </source>
</evidence>
<feature type="domain" description="BIG2" evidence="4">
    <location>
        <begin position="292"/>
        <end position="369"/>
    </location>
</feature>
<dbReference type="SUPFAM" id="SSF49373">
    <property type="entry name" value="Invasin/intimin cell-adhesion fragments"/>
    <property type="match status" value="1"/>
</dbReference>
<dbReference type="Pfam" id="PF21294">
    <property type="entry name" value="Polysacc_lyase_14"/>
    <property type="match status" value="1"/>
</dbReference>
<evidence type="ECO:0000256" key="3">
    <source>
        <dbReference type="ARBA" id="ARBA00022729"/>
    </source>
</evidence>
<dbReference type="AlphaFoldDB" id="A0A1E5TAD5"/>
<dbReference type="PANTHER" id="PTHR40124">
    <property type="match status" value="1"/>
</dbReference>
<dbReference type="PANTHER" id="PTHR40124:SF1">
    <property type="entry name" value="DISAGGREGATASE RELATED REPEAT PROTEIN"/>
    <property type="match status" value="1"/>
</dbReference>
<keyword evidence="2" id="KW-0964">Secreted</keyword>
<dbReference type="Pfam" id="PF24517">
    <property type="entry name" value="CBM96"/>
    <property type="match status" value="1"/>
</dbReference>
<dbReference type="Gene3D" id="2.60.120.200">
    <property type="match status" value="1"/>
</dbReference>
<dbReference type="Pfam" id="PF02368">
    <property type="entry name" value="Big_2"/>
    <property type="match status" value="1"/>
</dbReference>
<sequence length="627" mass="68354">MKNKLLLLGIFLISLIPESINGQVLWEDDFSASNWQKNYDISHPSNFKYLPTGSSDGSGCVEITINKGSHHGGSMRYMLMENLGYEPEELYAEYRVMYDGDMKTYGGKGPGFSGTYDKAGWGNEPGYGKAGWSARGGVNCDNQPYTKNSWYVYHTYTNYDASNCPGSTNYRSCNPFPYDVSNPKSQPHASTKTWGSGLSWGNKGDMQFNQWYSVKQYIKLNTPGQNNGILRVWVNGKLANEFTDINFRRTKDLKIYAYWFNYYNGGPNTIRETGHVRIDDFKLYLNGTNDISVTGISVNSTSASIAVNGTKKLNKTISPSNATNKSVTWSSSNTSVATVSNNGLVKAVSAGIATITVKTNDGNKTATSVITVTAGGGSGTTATTTFSPIHDAYLQGTSRNDNALIRVEAGKRVGYLQYDLSGISGTITSAKLKLKCNGDKGNGTINIALGNSNSWTESNLSSSNKPSSTSTLATKNSTYSVGTTYTWTLDANALTTGGKLSLIITQIDGNDVAFSSKEGTTTAPQLEITYESSGTSSKVLNTKAEIKNLDASIYPTPFNDELNIRFNKGSVQKVNIMNIHGQIVYSKKLSKNTNQLKIESLNHLSKGIYFLNLTNIEGQIKMMKIIK</sequence>
<keyword evidence="6" id="KW-1185">Reference proteome</keyword>
<keyword evidence="3" id="KW-0732">Signal</keyword>
<accession>A0A1E5TAD5</accession>
<gene>
    <name evidence="5" type="ORF">A8C32_02580</name>
</gene>
<organism evidence="5 6">
    <name type="scientific">Flavivirga aquatica</name>
    <dbReference type="NCBI Taxonomy" id="1849968"/>
    <lineage>
        <taxon>Bacteria</taxon>
        <taxon>Pseudomonadati</taxon>
        <taxon>Bacteroidota</taxon>
        <taxon>Flavobacteriia</taxon>
        <taxon>Flavobacteriales</taxon>
        <taxon>Flavobacteriaceae</taxon>
        <taxon>Flavivirga</taxon>
    </lineage>
</organism>
<evidence type="ECO:0000313" key="6">
    <source>
        <dbReference type="Proteomes" id="UP000095713"/>
    </source>
</evidence>